<dbReference type="InterPro" id="IPR000742">
    <property type="entry name" value="EGF"/>
</dbReference>
<evidence type="ECO:0000256" key="6">
    <source>
        <dbReference type="ARBA" id="ARBA00022737"/>
    </source>
</evidence>
<dbReference type="PROSITE" id="PS50026">
    <property type="entry name" value="EGF_3"/>
    <property type="match status" value="1"/>
</dbReference>
<evidence type="ECO:0000256" key="14">
    <source>
        <dbReference type="SAM" id="SignalP"/>
    </source>
</evidence>
<evidence type="ECO:0000256" key="13">
    <source>
        <dbReference type="SAM" id="Phobius"/>
    </source>
</evidence>
<dbReference type="Pfam" id="PF24972">
    <property type="entry name" value="GBD_ATRN"/>
    <property type="match status" value="1"/>
</dbReference>
<dbReference type="SMART" id="SM00180">
    <property type="entry name" value="EGF_Lam"/>
    <property type="match status" value="2"/>
</dbReference>
<dbReference type="InterPro" id="IPR035914">
    <property type="entry name" value="Sperma_CUB_dom_sf"/>
</dbReference>
<dbReference type="InterPro" id="IPR056863">
    <property type="entry name" value="LMN_ATRN_NET-like_EGF"/>
</dbReference>
<dbReference type="PANTHER" id="PTHR46376:SF2">
    <property type="entry name" value="DISTRACTED, ISOFORM B"/>
    <property type="match status" value="1"/>
</dbReference>
<evidence type="ECO:0000256" key="11">
    <source>
        <dbReference type="ARBA" id="ARBA00023292"/>
    </source>
</evidence>
<dbReference type="InterPro" id="IPR002049">
    <property type="entry name" value="LE_dom"/>
</dbReference>
<evidence type="ECO:0000256" key="2">
    <source>
        <dbReference type="ARBA" id="ARBA00022441"/>
    </source>
</evidence>
<dbReference type="GO" id="GO:0005794">
    <property type="term" value="C:Golgi apparatus"/>
    <property type="evidence" value="ECO:0007669"/>
    <property type="project" value="TreeGrafter"/>
</dbReference>
<keyword evidence="11" id="KW-0424">Laminin EGF-like domain</keyword>
<dbReference type="InterPro" id="IPR056737">
    <property type="entry name" value="Beta-prop_ATRN-MKLN-like"/>
</dbReference>
<feature type="transmembrane region" description="Helical" evidence="13">
    <location>
        <begin position="1002"/>
        <end position="1026"/>
    </location>
</feature>
<evidence type="ECO:0000256" key="8">
    <source>
        <dbReference type="ARBA" id="ARBA00023136"/>
    </source>
</evidence>
<dbReference type="InterPro" id="IPR015915">
    <property type="entry name" value="Kelch-typ_b-propeller"/>
</dbReference>
<keyword evidence="10" id="KW-0325">Glycoprotein</keyword>
<accession>A0A2B4SD84</accession>
<dbReference type="Pfam" id="PF24981">
    <property type="entry name" value="Beta-prop_ATRN-LZTR1"/>
    <property type="match status" value="1"/>
</dbReference>
<dbReference type="PROSITE" id="PS01186">
    <property type="entry name" value="EGF_2"/>
    <property type="match status" value="2"/>
</dbReference>
<dbReference type="SMART" id="SM00181">
    <property type="entry name" value="EGF"/>
    <property type="match status" value="4"/>
</dbReference>
<organism evidence="17 18">
    <name type="scientific">Stylophora pistillata</name>
    <name type="common">Smooth cauliflower coral</name>
    <dbReference type="NCBI Taxonomy" id="50429"/>
    <lineage>
        <taxon>Eukaryota</taxon>
        <taxon>Metazoa</taxon>
        <taxon>Cnidaria</taxon>
        <taxon>Anthozoa</taxon>
        <taxon>Hexacorallia</taxon>
        <taxon>Scleractinia</taxon>
        <taxon>Astrocoeniina</taxon>
        <taxon>Pocilloporidae</taxon>
        <taxon>Stylophora</taxon>
    </lineage>
</organism>
<feature type="domain" description="EGF-like" evidence="16">
    <location>
        <begin position="179"/>
        <end position="211"/>
    </location>
</feature>
<name>A0A2B4SD84_STYPI</name>
<comment type="caution">
    <text evidence="17">The sequence shown here is derived from an EMBL/GenBank/DDBJ whole genome shotgun (WGS) entry which is preliminary data.</text>
</comment>
<comment type="caution">
    <text evidence="12">Lacks conserved residue(s) required for the propagation of feature annotation.</text>
</comment>
<dbReference type="GO" id="GO:0016020">
    <property type="term" value="C:membrane"/>
    <property type="evidence" value="ECO:0007669"/>
    <property type="project" value="UniProtKB-SubCell"/>
</dbReference>
<dbReference type="CDD" id="cd00055">
    <property type="entry name" value="EGF_Lam"/>
    <property type="match status" value="2"/>
</dbReference>
<dbReference type="Gene3D" id="2.120.10.80">
    <property type="entry name" value="Kelch-type beta propeller"/>
    <property type="match status" value="2"/>
</dbReference>
<dbReference type="Pfam" id="PF23106">
    <property type="entry name" value="EGF_Teneurin"/>
    <property type="match status" value="1"/>
</dbReference>
<keyword evidence="8 13" id="KW-0472">Membrane</keyword>
<evidence type="ECO:0000256" key="9">
    <source>
        <dbReference type="ARBA" id="ARBA00023157"/>
    </source>
</evidence>
<dbReference type="EMBL" id="LSMT01000127">
    <property type="protein sequence ID" value="PFX26405.1"/>
    <property type="molecule type" value="Genomic_DNA"/>
</dbReference>
<dbReference type="SUPFAM" id="SSF117281">
    <property type="entry name" value="Kelch motif"/>
    <property type="match status" value="1"/>
</dbReference>
<evidence type="ECO:0000256" key="5">
    <source>
        <dbReference type="ARBA" id="ARBA00022729"/>
    </source>
</evidence>
<keyword evidence="4 13" id="KW-0812">Transmembrane</keyword>
<feature type="disulfide bond" evidence="12">
    <location>
        <begin position="201"/>
        <end position="210"/>
    </location>
</feature>
<dbReference type="PROSITE" id="PS00022">
    <property type="entry name" value="EGF_1"/>
    <property type="match status" value="3"/>
</dbReference>
<evidence type="ECO:0000256" key="12">
    <source>
        <dbReference type="PROSITE-ProRule" id="PRU00076"/>
    </source>
</evidence>
<dbReference type="SUPFAM" id="SSF49854">
    <property type="entry name" value="Spermadhesin, CUB domain"/>
    <property type="match status" value="1"/>
</dbReference>
<evidence type="ECO:0000256" key="10">
    <source>
        <dbReference type="ARBA" id="ARBA00023180"/>
    </source>
</evidence>
<dbReference type="PANTHER" id="PTHR46376">
    <property type="entry name" value="LEUCINE-ZIPPER-LIKE TRANSCRIPTIONAL REGULATOR 1"/>
    <property type="match status" value="1"/>
</dbReference>
<keyword evidence="9 12" id="KW-1015">Disulfide bond</keyword>
<keyword evidence="18" id="KW-1185">Reference proteome</keyword>
<dbReference type="SUPFAM" id="SSF57196">
    <property type="entry name" value="EGF/Laminin"/>
    <property type="match status" value="1"/>
</dbReference>
<feature type="signal peptide" evidence="14">
    <location>
        <begin position="1"/>
        <end position="31"/>
    </location>
</feature>
<keyword evidence="6" id="KW-0677">Repeat</keyword>
<sequence length="1148" mass="126838">MFVLTCIRRSMLTFSFVLFVVLGCLVSLSNQCSNNKDCKNGYCTAGMCICNPGWWGNLCQFCRLRLDQDSGIITDGDGKYASASKCSWLIESKKPNSTIHLNFEEVSTECIWDNLYIYDGKSVESPLIAVISGVIRDASKDRYSDGPVLKFEAKSGAAFLYFYSDKYYVENGLRIRYSITKDCSARCNFHGHCDKNDLCVCDAGWTGSSCNIQTCISECMNGYCDNSTRLCVCDSGFTGASCNITGDKGHWIHHSSRGQDLIQGRASHASAILGDYMWVFGGYSLNSEPFENLVRYHIPSDSWEVISPAVNSSKGPSRRYGHSMIAYNSTLYIFGGRIEKKATNQLWSFDTEKLEWDLVKTRGLDGDSPLYVAGHTATLVDSTMIVLFGFGPSRGYTDRVQEYDLETGKWRIYSIPSDIIAPSFGHSSVYDPVQKLIYIYGGIASTVKSDELSTALTSYDPKARTWKALKNSGVPRFLHSAVLLGDRMLVFGGSSHNGTSQKQSDLPCFSMDFVAYSLTCDEWKRMPNLGLLKSAGRYGHTAVQVNRTMYVFGGFQGVAFNDILSFTSGPCDLIKDKGTCQMHFNSSECIWNDSTSSCVGPESCAQPMITVEEKCSAMNGSCSRCTSSVHGCSYCKEHIARCMKGKCPDGQETIDSLAKCAKKPTTNNKCEGSNCKEKSCHKVTSCEECTSTLSCMWCESQKLCMDSNAYTVNFPFGQCRGWVQETCSTVRCSGMKTCADCHTLPGCGWCDDGSETGLGQCMDGGDDGPFTKPTNSSSNQCLANRWYFMECPDCQCNGHSKCINKNICKKCDHQTDGPHCEVCAAGYFGDAKNGGKCEACQCNGHADTCDAKTGVCDCFDRWVTGDNCERCDERGTSTVIVGNATNGGHCYNKLNSNFEYTFNVSNKTRISFLNIPTKDDIDVEISVRVKEGKSALMNLSFSSDVRKEETLAHSRKIGSYDQTFSYGAFPFGGRDKFTFKVHIYDIKGFITLEISFIQSPKFLILNFFITFFACFFSLLFVVALAWKIKVRYSNYVMARHRHEEMKLMASRPFAKVSLALSEAGQLETKKKPLSAIAIQPTENHEADVGVFMMRLPGSENGFTPVGQMGVCCATALITRGQVTTQGPNFPTIRGTIVKRSSMVRTCCM</sequence>
<evidence type="ECO:0000256" key="1">
    <source>
        <dbReference type="ARBA" id="ARBA00004167"/>
    </source>
</evidence>
<evidence type="ECO:0000256" key="7">
    <source>
        <dbReference type="ARBA" id="ARBA00022989"/>
    </source>
</evidence>
<dbReference type="Pfam" id="PF00053">
    <property type="entry name" value="EGF_laminin"/>
    <property type="match status" value="1"/>
</dbReference>
<dbReference type="OrthoDB" id="9998912at2759"/>
<protein>
    <submittedName>
        <fullName evidence="17">Attractin-like protein 1</fullName>
    </submittedName>
</protein>
<dbReference type="Gene3D" id="2.60.120.290">
    <property type="entry name" value="Spermadhesin, CUB domain"/>
    <property type="match status" value="1"/>
</dbReference>
<dbReference type="Pfam" id="PF24973">
    <property type="entry name" value="EGF_LMN_ATRN"/>
    <property type="match status" value="1"/>
</dbReference>
<keyword evidence="2" id="KW-0880">Kelch repeat</keyword>
<evidence type="ECO:0000256" key="4">
    <source>
        <dbReference type="ARBA" id="ARBA00022692"/>
    </source>
</evidence>
<evidence type="ECO:0000259" key="16">
    <source>
        <dbReference type="PROSITE" id="PS50026"/>
    </source>
</evidence>
<keyword evidence="7 13" id="KW-1133">Transmembrane helix</keyword>
<dbReference type="PROSITE" id="PS01248">
    <property type="entry name" value="EGF_LAM_1"/>
    <property type="match status" value="1"/>
</dbReference>
<dbReference type="SMART" id="SM00423">
    <property type="entry name" value="PSI"/>
    <property type="match status" value="3"/>
</dbReference>
<proteinExistence type="predicted"/>
<dbReference type="PROSITE" id="PS01180">
    <property type="entry name" value="CUB"/>
    <property type="match status" value="1"/>
</dbReference>
<feature type="chain" id="PRO_5011976190" evidence="14">
    <location>
        <begin position="32"/>
        <end position="1148"/>
    </location>
</feature>
<dbReference type="Proteomes" id="UP000225706">
    <property type="component" value="Unassembled WGS sequence"/>
</dbReference>
<keyword evidence="5 14" id="KW-0732">Signal</keyword>
<gene>
    <name evidence="17" type="primary">Atrnl1</name>
    <name evidence="17" type="ORF">AWC38_SpisGene8934</name>
</gene>
<dbReference type="FunFam" id="2.10.25.10:FF:000079">
    <property type="entry name" value="Attractin like 1"/>
    <property type="match status" value="1"/>
</dbReference>
<dbReference type="InterPro" id="IPR051568">
    <property type="entry name" value="LZTR1/Attractin"/>
</dbReference>
<evidence type="ECO:0000313" key="17">
    <source>
        <dbReference type="EMBL" id="PFX26405.1"/>
    </source>
</evidence>
<dbReference type="InterPro" id="IPR000859">
    <property type="entry name" value="CUB_dom"/>
</dbReference>
<dbReference type="STRING" id="50429.A0A2B4SD84"/>
<keyword evidence="3 12" id="KW-0245">EGF-like domain</keyword>
<dbReference type="CDD" id="cd00041">
    <property type="entry name" value="CUB"/>
    <property type="match status" value="1"/>
</dbReference>
<dbReference type="SMART" id="SM00042">
    <property type="entry name" value="CUB"/>
    <property type="match status" value="1"/>
</dbReference>
<reference evidence="18" key="1">
    <citation type="journal article" date="2017" name="bioRxiv">
        <title>Comparative analysis of the genomes of Stylophora pistillata and Acropora digitifera provides evidence for extensive differences between species of corals.</title>
        <authorList>
            <person name="Voolstra C.R."/>
            <person name="Li Y."/>
            <person name="Liew Y.J."/>
            <person name="Baumgarten S."/>
            <person name="Zoccola D."/>
            <person name="Flot J.-F."/>
            <person name="Tambutte S."/>
            <person name="Allemand D."/>
            <person name="Aranda M."/>
        </authorList>
    </citation>
    <scope>NUCLEOTIDE SEQUENCE [LARGE SCALE GENOMIC DNA]</scope>
</reference>
<feature type="domain" description="CUB" evidence="15">
    <location>
        <begin position="62"/>
        <end position="180"/>
    </location>
</feature>
<dbReference type="InterPro" id="IPR056732">
    <property type="entry name" value="GBD_ATRN"/>
</dbReference>
<dbReference type="Gene3D" id="2.10.25.10">
    <property type="entry name" value="Laminin"/>
    <property type="match status" value="4"/>
</dbReference>
<feature type="disulfide bond" evidence="12">
    <location>
        <begin position="183"/>
        <end position="193"/>
    </location>
</feature>
<dbReference type="AlphaFoldDB" id="A0A2B4SD84"/>
<dbReference type="Pfam" id="PF01437">
    <property type="entry name" value="PSI"/>
    <property type="match status" value="1"/>
</dbReference>
<dbReference type="InterPro" id="IPR002165">
    <property type="entry name" value="Plexin_repeat"/>
</dbReference>
<evidence type="ECO:0000313" key="18">
    <source>
        <dbReference type="Proteomes" id="UP000225706"/>
    </source>
</evidence>
<evidence type="ECO:0000256" key="3">
    <source>
        <dbReference type="ARBA" id="ARBA00022536"/>
    </source>
</evidence>
<dbReference type="InterPro" id="IPR016201">
    <property type="entry name" value="PSI"/>
</dbReference>
<comment type="subcellular location">
    <subcellularLocation>
        <location evidence="1">Membrane</location>
        <topology evidence="1">Single-pass membrane protein</topology>
    </subcellularLocation>
</comment>
<evidence type="ECO:0000259" key="15">
    <source>
        <dbReference type="PROSITE" id="PS01180"/>
    </source>
</evidence>